<dbReference type="AlphaFoldDB" id="A0A9K3NY32"/>
<reference evidence="1" key="1">
    <citation type="journal article" date="2017" name="Nature">
        <title>The sunflower genome provides insights into oil metabolism, flowering and Asterid evolution.</title>
        <authorList>
            <person name="Badouin H."/>
            <person name="Gouzy J."/>
            <person name="Grassa C.J."/>
            <person name="Murat F."/>
            <person name="Staton S.E."/>
            <person name="Cottret L."/>
            <person name="Lelandais-Briere C."/>
            <person name="Owens G.L."/>
            <person name="Carrere S."/>
            <person name="Mayjonade B."/>
            <person name="Legrand L."/>
            <person name="Gill N."/>
            <person name="Kane N.C."/>
            <person name="Bowers J.E."/>
            <person name="Hubner S."/>
            <person name="Bellec A."/>
            <person name="Berard A."/>
            <person name="Berges H."/>
            <person name="Blanchet N."/>
            <person name="Boniface M.C."/>
            <person name="Brunel D."/>
            <person name="Catrice O."/>
            <person name="Chaidir N."/>
            <person name="Claudel C."/>
            <person name="Donnadieu C."/>
            <person name="Faraut T."/>
            <person name="Fievet G."/>
            <person name="Helmstetter N."/>
            <person name="King M."/>
            <person name="Knapp S.J."/>
            <person name="Lai Z."/>
            <person name="Le Paslier M.C."/>
            <person name="Lippi Y."/>
            <person name="Lorenzon L."/>
            <person name="Mandel J.R."/>
            <person name="Marage G."/>
            <person name="Marchand G."/>
            <person name="Marquand E."/>
            <person name="Bret-Mestries E."/>
            <person name="Morien E."/>
            <person name="Nambeesan S."/>
            <person name="Nguyen T."/>
            <person name="Pegot-Espagnet P."/>
            <person name="Pouilly N."/>
            <person name="Raftis F."/>
            <person name="Sallet E."/>
            <person name="Schiex T."/>
            <person name="Thomas J."/>
            <person name="Vandecasteele C."/>
            <person name="Vares D."/>
            <person name="Vear F."/>
            <person name="Vautrin S."/>
            <person name="Crespi M."/>
            <person name="Mangin B."/>
            <person name="Burke J.M."/>
            <person name="Salse J."/>
            <person name="Munos S."/>
            <person name="Vincourt P."/>
            <person name="Rieseberg L.H."/>
            <person name="Langlade N.B."/>
        </authorList>
    </citation>
    <scope>NUCLEOTIDE SEQUENCE</scope>
    <source>
        <tissue evidence="1">Leaves</tissue>
    </source>
</reference>
<proteinExistence type="predicted"/>
<keyword evidence="2" id="KW-1185">Reference proteome</keyword>
<evidence type="ECO:0000313" key="1">
    <source>
        <dbReference type="EMBL" id="KAF5817522.1"/>
    </source>
</evidence>
<sequence length="87" mass="9867">MLVPHPIVLAATVITLHNKLVGNAQRVVSLGIWPTSVVLVRIRLFKIKLQYRGMLLDSHRVRASIVESMVISATIVRGWQIRMQIRT</sequence>
<dbReference type="EMBL" id="MNCJ02000317">
    <property type="protein sequence ID" value="KAF5817522.1"/>
    <property type="molecule type" value="Genomic_DNA"/>
</dbReference>
<organism evidence="1 2">
    <name type="scientific">Helianthus annuus</name>
    <name type="common">Common sunflower</name>
    <dbReference type="NCBI Taxonomy" id="4232"/>
    <lineage>
        <taxon>Eukaryota</taxon>
        <taxon>Viridiplantae</taxon>
        <taxon>Streptophyta</taxon>
        <taxon>Embryophyta</taxon>
        <taxon>Tracheophyta</taxon>
        <taxon>Spermatophyta</taxon>
        <taxon>Magnoliopsida</taxon>
        <taxon>eudicotyledons</taxon>
        <taxon>Gunneridae</taxon>
        <taxon>Pentapetalae</taxon>
        <taxon>asterids</taxon>
        <taxon>campanulids</taxon>
        <taxon>Asterales</taxon>
        <taxon>Asteraceae</taxon>
        <taxon>Asteroideae</taxon>
        <taxon>Heliantheae alliance</taxon>
        <taxon>Heliantheae</taxon>
        <taxon>Helianthus</taxon>
    </lineage>
</organism>
<evidence type="ECO:0000313" key="2">
    <source>
        <dbReference type="Proteomes" id="UP000215914"/>
    </source>
</evidence>
<accession>A0A9K3NY32</accession>
<comment type="caution">
    <text evidence="1">The sequence shown here is derived from an EMBL/GenBank/DDBJ whole genome shotgun (WGS) entry which is preliminary data.</text>
</comment>
<protein>
    <submittedName>
        <fullName evidence="1">Uncharacterized protein</fullName>
    </submittedName>
</protein>
<gene>
    <name evidence="1" type="ORF">HanXRQr2_Chr02g0054001</name>
</gene>
<name>A0A9K3NY32_HELAN</name>
<dbReference type="Gramene" id="mRNA:HanXRQr2_Chr02g0054001">
    <property type="protein sequence ID" value="CDS:HanXRQr2_Chr02g0054001.1"/>
    <property type="gene ID" value="HanXRQr2_Chr02g0054001"/>
</dbReference>
<dbReference type="Proteomes" id="UP000215914">
    <property type="component" value="Unassembled WGS sequence"/>
</dbReference>
<reference evidence="1" key="2">
    <citation type="submission" date="2020-06" db="EMBL/GenBank/DDBJ databases">
        <title>Helianthus annuus Genome sequencing and assembly Release 2.</title>
        <authorList>
            <person name="Gouzy J."/>
            <person name="Langlade N."/>
            <person name="Munos S."/>
        </authorList>
    </citation>
    <scope>NUCLEOTIDE SEQUENCE</scope>
    <source>
        <tissue evidence="1">Leaves</tissue>
    </source>
</reference>